<evidence type="ECO:0000313" key="2">
    <source>
        <dbReference type="EMBL" id="CAI9578678.1"/>
    </source>
</evidence>
<evidence type="ECO:0000313" key="3">
    <source>
        <dbReference type="Proteomes" id="UP001162483"/>
    </source>
</evidence>
<reference evidence="2" key="1">
    <citation type="submission" date="2023-05" db="EMBL/GenBank/DDBJ databases">
        <authorList>
            <person name="Stuckert A."/>
        </authorList>
    </citation>
    <scope>NUCLEOTIDE SEQUENCE</scope>
</reference>
<organism evidence="2 3">
    <name type="scientific">Staurois parvus</name>
    <dbReference type="NCBI Taxonomy" id="386267"/>
    <lineage>
        <taxon>Eukaryota</taxon>
        <taxon>Metazoa</taxon>
        <taxon>Chordata</taxon>
        <taxon>Craniata</taxon>
        <taxon>Vertebrata</taxon>
        <taxon>Euteleostomi</taxon>
        <taxon>Amphibia</taxon>
        <taxon>Batrachia</taxon>
        <taxon>Anura</taxon>
        <taxon>Neobatrachia</taxon>
        <taxon>Ranoidea</taxon>
        <taxon>Ranidae</taxon>
        <taxon>Staurois</taxon>
    </lineage>
</organism>
<accession>A0ABN9E1R2</accession>
<name>A0ABN9E1R2_9NEOB</name>
<sequence>PQAKGHHPPTKITAPLPTFDYRTGIYRCNKRGCLNCQSITHGRSQVLDSQGNSYHIRQFITCATDLIIYILTCPCKLLYVGRTTRPLRKRIGEHRRLIRDGCDKHSVPRHFLLSSKEFQSS</sequence>
<proteinExistence type="predicted"/>
<protein>
    <recommendedName>
        <fullName evidence="1">GIY-YIG domain-containing protein</fullName>
    </recommendedName>
</protein>
<dbReference type="Pfam" id="PF01541">
    <property type="entry name" value="GIY-YIG"/>
    <property type="match status" value="1"/>
</dbReference>
<comment type="caution">
    <text evidence="2">The sequence shown here is derived from an EMBL/GenBank/DDBJ whole genome shotgun (WGS) entry which is preliminary data.</text>
</comment>
<dbReference type="Proteomes" id="UP001162483">
    <property type="component" value="Unassembled WGS sequence"/>
</dbReference>
<feature type="domain" description="GIY-YIG" evidence="1">
    <location>
        <begin position="64"/>
        <end position="121"/>
    </location>
</feature>
<evidence type="ECO:0000259" key="1">
    <source>
        <dbReference type="PROSITE" id="PS50164"/>
    </source>
</evidence>
<feature type="non-terminal residue" evidence="2">
    <location>
        <position position="1"/>
    </location>
</feature>
<dbReference type="InterPro" id="IPR000305">
    <property type="entry name" value="GIY-YIG_endonuc"/>
</dbReference>
<dbReference type="EMBL" id="CATNWA010015025">
    <property type="protein sequence ID" value="CAI9578678.1"/>
    <property type="molecule type" value="Genomic_DNA"/>
</dbReference>
<gene>
    <name evidence="2" type="ORF">SPARVUS_LOCUS8963812</name>
</gene>
<keyword evidence="3" id="KW-1185">Reference proteome</keyword>
<dbReference type="PROSITE" id="PS50164">
    <property type="entry name" value="GIY_YIG"/>
    <property type="match status" value="1"/>
</dbReference>